<dbReference type="SUPFAM" id="SSF52172">
    <property type="entry name" value="CheY-like"/>
    <property type="match status" value="1"/>
</dbReference>
<keyword evidence="2" id="KW-0963">Cytoplasm</keyword>
<feature type="domain" description="Response regulatory" evidence="10">
    <location>
        <begin position="4"/>
        <end position="117"/>
    </location>
</feature>
<dbReference type="SMART" id="SM00448">
    <property type="entry name" value="REC"/>
    <property type="match status" value="1"/>
</dbReference>
<dbReference type="Gene3D" id="6.10.250.690">
    <property type="match status" value="1"/>
</dbReference>
<dbReference type="InterPro" id="IPR001867">
    <property type="entry name" value="OmpR/PhoB-type_DNA-bd"/>
</dbReference>
<comment type="subcellular location">
    <subcellularLocation>
        <location evidence="1">Cytoplasm</location>
    </subcellularLocation>
</comment>
<dbReference type="InterPro" id="IPR001789">
    <property type="entry name" value="Sig_transdc_resp-reg_receiver"/>
</dbReference>
<dbReference type="GO" id="GO:0006355">
    <property type="term" value="P:regulation of DNA-templated transcription"/>
    <property type="evidence" value="ECO:0007669"/>
    <property type="project" value="InterPro"/>
</dbReference>
<evidence type="ECO:0000256" key="6">
    <source>
        <dbReference type="ARBA" id="ARBA00023125"/>
    </source>
</evidence>
<evidence type="ECO:0000256" key="1">
    <source>
        <dbReference type="ARBA" id="ARBA00004496"/>
    </source>
</evidence>
<dbReference type="Pfam" id="PF00486">
    <property type="entry name" value="Trans_reg_C"/>
    <property type="match status" value="1"/>
</dbReference>
<proteinExistence type="predicted"/>
<dbReference type="CDD" id="cd00383">
    <property type="entry name" value="trans_reg_C"/>
    <property type="match status" value="1"/>
</dbReference>
<dbReference type="EMBL" id="PRLP01000001">
    <property type="protein sequence ID" value="PPC79353.1"/>
    <property type="molecule type" value="Genomic_DNA"/>
</dbReference>
<dbReference type="Gene3D" id="1.10.10.10">
    <property type="entry name" value="Winged helix-like DNA-binding domain superfamily/Winged helix DNA-binding domain"/>
    <property type="match status" value="1"/>
</dbReference>
<dbReference type="Proteomes" id="UP000238196">
    <property type="component" value="Unassembled WGS sequence"/>
</dbReference>
<dbReference type="InterPro" id="IPR016032">
    <property type="entry name" value="Sig_transdc_resp-reg_C-effctor"/>
</dbReference>
<dbReference type="Gene3D" id="3.40.50.2300">
    <property type="match status" value="1"/>
</dbReference>
<feature type="modified residue" description="4-aspartylphosphate" evidence="8">
    <location>
        <position position="53"/>
    </location>
</feature>
<dbReference type="GO" id="GO:0000976">
    <property type="term" value="F:transcription cis-regulatory region binding"/>
    <property type="evidence" value="ECO:0007669"/>
    <property type="project" value="TreeGrafter"/>
</dbReference>
<evidence type="ECO:0000256" key="9">
    <source>
        <dbReference type="PROSITE-ProRule" id="PRU01091"/>
    </source>
</evidence>
<evidence type="ECO:0000259" key="10">
    <source>
        <dbReference type="PROSITE" id="PS50110"/>
    </source>
</evidence>
<sequence>MTTRILIVDDEQGVRDLLTELLEQHGFDVTAVADSDAMFSALTALPHALVVIDLRLGKEDGMNVARQLRHKSVIPIMMLTGKGDETDRILGLELAADDFLMKPFNNREFLARVRALIRRTTELSVPARRDDLSSHERISFNDWTLDLTSRELFDAQGQPLELTYAEFNLLEALVRAPNRILSRDQLLELTRGNETEVFDRTIDVLILRLRRKIEPNPRQPSLIRTERGLGYIFSAHICQC</sequence>
<dbReference type="PANTHER" id="PTHR48111:SF4">
    <property type="entry name" value="DNA-BINDING DUAL TRANSCRIPTIONAL REGULATOR OMPR"/>
    <property type="match status" value="1"/>
</dbReference>
<dbReference type="Pfam" id="PF00072">
    <property type="entry name" value="Response_reg"/>
    <property type="match status" value="1"/>
</dbReference>
<evidence type="ECO:0000256" key="3">
    <source>
        <dbReference type="ARBA" id="ARBA00022553"/>
    </source>
</evidence>
<dbReference type="InterPro" id="IPR039420">
    <property type="entry name" value="WalR-like"/>
</dbReference>
<dbReference type="InterPro" id="IPR036388">
    <property type="entry name" value="WH-like_DNA-bd_sf"/>
</dbReference>
<evidence type="ECO:0000256" key="5">
    <source>
        <dbReference type="ARBA" id="ARBA00023015"/>
    </source>
</evidence>
<reference evidence="12 13" key="1">
    <citation type="submission" date="2018-02" db="EMBL/GenBank/DDBJ databases">
        <title>novel marine gammaproteobacteria from coastal saline agro ecosystem.</title>
        <authorList>
            <person name="Krishnan R."/>
            <person name="Ramesh Kumar N."/>
        </authorList>
    </citation>
    <scope>NUCLEOTIDE SEQUENCE [LARGE SCALE GENOMIC DNA]</scope>
    <source>
        <strain evidence="12 13">228</strain>
    </source>
</reference>
<feature type="domain" description="OmpR/PhoB-type" evidence="11">
    <location>
        <begin position="135"/>
        <end position="235"/>
    </location>
</feature>
<evidence type="ECO:0000256" key="2">
    <source>
        <dbReference type="ARBA" id="ARBA00022490"/>
    </source>
</evidence>
<dbReference type="SMART" id="SM00862">
    <property type="entry name" value="Trans_reg_C"/>
    <property type="match status" value="1"/>
</dbReference>
<evidence type="ECO:0000256" key="7">
    <source>
        <dbReference type="ARBA" id="ARBA00023163"/>
    </source>
</evidence>
<dbReference type="PROSITE" id="PS50110">
    <property type="entry name" value="RESPONSE_REGULATORY"/>
    <property type="match status" value="1"/>
</dbReference>
<dbReference type="PROSITE" id="PS51755">
    <property type="entry name" value="OMPR_PHOB"/>
    <property type="match status" value="1"/>
</dbReference>
<evidence type="ECO:0000259" key="11">
    <source>
        <dbReference type="PROSITE" id="PS51755"/>
    </source>
</evidence>
<dbReference type="FunFam" id="1.10.10.10:FF:000099">
    <property type="entry name" value="Two-component system response regulator TorR"/>
    <property type="match status" value="1"/>
</dbReference>
<dbReference type="GO" id="GO:0000156">
    <property type="term" value="F:phosphorelay response regulator activity"/>
    <property type="evidence" value="ECO:0007669"/>
    <property type="project" value="TreeGrafter"/>
</dbReference>
<dbReference type="GO" id="GO:0032993">
    <property type="term" value="C:protein-DNA complex"/>
    <property type="evidence" value="ECO:0007669"/>
    <property type="project" value="TreeGrafter"/>
</dbReference>
<accession>A0A2S5KXA1</accession>
<keyword evidence="4" id="KW-0902">Two-component regulatory system</keyword>
<keyword evidence="3 8" id="KW-0597">Phosphoprotein</keyword>
<evidence type="ECO:0000313" key="13">
    <source>
        <dbReference type="Proteomes" id="UP000238196"/>
    </source>
</evidence>
<dbReference type="GO" id="GO:0005829">
    <property type="term" value="C:cytosol"/>
    <property type="evidence" value="ECO:0007669"/>
    <property type="project" value="TreeGrafter"/>
</dbReference>
<comment type="caution">
    <text evidence="12">The sequence shown here is derived from an EMBL/GenBank/DDBJ whole genome shotgun (WGS) entry which is preliminary data.</text>
</comment>
<organism evidence="12 13">
    <name type="scientific">Proteobacteria bacterium 228</name>
    <dbReference type="NCBI Taxonomy" id="2083153"/>
    <lineage>
        <taxon>Bacteria</taxon>
        <taxon>Pseudomonadati</taxon>
        <taxon>Pseudomonadota</taxon>
    </lineage>
</organism>
<keyword evidence="6 9" id="KW-0238">DNA-binding</keyword>
<keyword evidence="7" id="KW-0804">Transcription</keyword>
<dbReference type="OrthoDB" id="9802426at2"/>
<gene>
    <name evidence="12" type="ORF">C4K68_00075</name>
</gene>
<feature type="DNA-binding region" description="OmpR/PhoB-type" evidence="9">
    <location>
        <begin position="135"/>
        <end position="235"/>
    </location>
</feature>
<evidence type="ECO:0000313" key="12">
    <source>
        <dbReference type="EMBL" id="PPC79353.1"/>
    </source>
</evidence>
<dbReference type="InterPro" id="IPR011006">
    <property type="entry name" value="CheY-like_superfamily"/>
</dbReference>
<keyword evidence="5" id="KW-0805">Transcription regulation</keyword>
<evidence type="ECO:0000256" key="4">
    <source>
        <dbReference type="ARBA" id="ARBA00023012"/>
    </source>
</evidence>
<dbReference type="PANTHER" id="PTHR48111">
    <property type="entry name" value="REGULATOR OF RPOS"/>
    <property type="match status" value="1"/>
</dbReference>
<evidence type="ECO:0000256" key="8">
    <source>
        <dbReference type="PROSITE-ProRule" id="PRU00169"/>
    </source>
</evidence>
<protein>
    <submittedName>
        <fullName evidence="12">DNA-binding response regulator</fullName>
    </submittedName>
</protein>
<name>A0A2S5KXA1_9PROT</name>
<dbReference type="SUPFAM" id="SSF46894">
    <property type="entry name" value="C-terminal effector domain of the bipartite response regulators"/>
    <property type="match status" value="1"/>
</dbReference>
<dbReference type="AlphaFoldDB" id="A0A2S5KXA1"/>